<keyword evidence="3" id="KW-1185">Reference proteome</keyword>
<evidence type="ECO:0000256" key="1">
    <source>
        <dbReference type="SAM" id="MobiDB-lite"/>
    </source>
</evidence>
<proteinExistence type="predicted"/>
<accession>A0A0N1HR29</accession>
<dbReference type="Proteomes" id="UP000038010">
    <property type="component" value="Unassembled WGS sequence"/>
</dbReference>
<dbReference type="RefSeq" id="XP_017998079.1">
    <property type="nucleotide sequence ID" value="XM_018150549.1"/>
</dbReference>
<dbReference type="AlphaFoldDB" id="A0A0N1HR29"/>
<name>A0A0N1HR29_9EURO</name>
<comment type="caution">
    <text evidence="2">The sequence shown here is derived from an EMBL/GenBank/DDBJ whole genome shotgun (WGS) entry which is preliminary data.</text>
</comment>
<protein>
    <submittedName>
        <fullName evidence="2">Uncharacterized protein</fullName>
    </submittedName>
</protein>
<evidence type="ECO:0000313" key="2">
    <source>
        <dbReference type="EMBL" id="KPI38116.1"/>
    </source>
</evidence>
<sequence>MADDEEGDKPVIIFGIVQVQPTSKIKRDRELHNSEVRSHAMKVVHERRRNRKAAVQQDAKISKTSRRSTPDAPTLPSACSALSYGNSDPFEATGAITMTPEVSYCVRLWKDTQARTHINRWALDISGEETFSPGLAASYHVAGAQFLAIELSTAREVDLVGGWAAIQLYGLWHTLPQHIRSSMKQVFYQTRELLLRKLRERLSATELTSPQERQSVDVRTADLYDLVIKTLRLLKIACVEDDGEEARLHAAMAAHLSEDPRIQLTEHHWQQMSSLSVRTAAMAVLCDVEPAARLIRRPHLDYSFDGWLYQRLRPFFACHPSVVVTELKSKPGSTHLSVDSRVVRDAVETTRICASLCKQPISFRKRTEHGHEIYKYGMTATTFALGQLLTAYHDLKDDQWMSSSREKQDSAHVGTGALRHHELALILTTIYVLCKCTREVYIDKKDIYDTSHILFPLLRTHLERANAQASKEATFWMLFCGAHHERRVEHGLALQSDPPLTGWFRVRLLRKARELQVRSWSEAQKILSQFVCLDRLQPIDHEAWFHEVTLSDSHE</sequence>
<dbReference type="EMBL" id="LFJN01000020">
    <property type="protein sequence ID" value="KPI38116.1"/>
    <property type="molecule type" value="Genomic_DNA"/>
</dbReference>
<feature type="compositionally biased region" description="Basic residues" evidence="1">
    <location>
        <begin position="43"/>
        <end position="52"/>
    </location>
</feature>
<dbReference type="GeneID" id="28742418"/>
<feature type="region of interest" description="Disordered" evidence="1">
    <location>
        <begin position="43"/>
        <end position="75"/>
    </location>
</feature>
<dbReference type="VEuPathDB" id="FungiDB:AB675_996"/>
<organism evidence="2 3">
    <name type="scientific">Cyphellophora attinorum</name>
    <dbReference type="NCBI Taxonomy" id="1664694"/>
    <lineage>
        <taxon>Eukaryota</taxon>
        <taxon>Fungi</taxon>
        <taxon>Dikarya</taxon>
        <taxon>Ascomycota</taxon>
        <taxon>Pezizomycotina</taxon>
        <taxon>Eurotiomycetes</taxon>
        <taxon>Chaetothyriomycetidae</taxon>
        <taxon>Chaetothyriales</taxon>
        <taxon>Cyphellophoraceae</taxon>
        <taxon>Cyphellophora</taxon>
    </lineage>
</organism>
<evidence type="ECO:0000313" key="3">
    <source>
        <dbReference type="Proteomes" id="UP000038010"/>
    </source>
</evidence>
<dbReference type="OrthoDB" id="4127142at2759"/>
<gene>
    <name evidence="2" type="ORF">AB675_996</name>
</gene>
<reference evidence="2 3" key="1">
    <citation type="submission" date="2015-06" db="EMBL/GenBank/DDBJ databases">
        <title>Draft genome of the ant-associated black yeast Phialophora attae CBS 131958.</title>
        <authorList>
            <person name="Moreno L.F."/>
            <person name="Stielow B.J."/>
            <person name="de Hoog S."/>
            <person name="Vicente V.A."/>
            <person name="Weiss V.A."/>
            <person name="de Vries M."/>
            <person name="Cruz L.M."/>
            <person name="Souza E.M."/>
        </authorList>
    </citation>
    <scope>NUCLEOTIDE SEQUENCE [LARGE SCALE GENOMIC DNA]</scope>
    <source>
        <strain evidence="2 3">CBS 131958</strain>
    </source>
</reference>